<dbReference type="InterPro" id="IPR018846">
    <property type="entry name" value="Beta-prop_RSE1/DDB1/CPSF1_1st"/>
</dbReference>
<evidence type="ECO:0000256" key="1">
    <source>
        <dbReference type="ARBA" id="ARBA00022737"/>
    </source>
</evidence>
<dbReference type="Pfam" id="PF13432">
    <property type="entry name" value="TPR_16"/>
    <property type="match status" value="1"/>
</dbReference>
<keyword evidence="2 3" id="KW-0802">TPR repeat</keyword>
<sequence length="590" mass="66718">MSYNYVVTAQKPTAVNACVTGHFTSAEDLNLLIAKNTRLEIYVVTAEGLRPVKEVGMYGKISVMELFRPKGRTFREDVETRKNRVSWDTEMHCFLHPGGISRLKERIIKSRLWPVEIMRSMLGEDNLEIPFHGVAFVDMGRLLYPGVSRIRGAYTIQPFCENEMLNKAKRSDSVLKKQAKFAAIQAKARASSAAQKKGGKNLDGGNKGAKDPAKKAVLDFHRQVGNTVGAVREQCDELFGASFKPKHENNRDQMLSQLMGALTLSGRYFSFKEQMKDESILAERAFLEARRLLRGNEVKEETLIEEEEKDSEIKNEEKVHQDSEEPVSSPPPLTVEQDPNCLEVDKEEHKEVPAQDASSVTAPTKLTSTIYTQTVQFLLQNNALQMAEHALSQELLYSGQFRSVSYLLHLAQFQLLRGDYPSAAASLKEVLSHRYQDANAWSLNGHCHFLQGALTEAQESYEWSLSLQEPPSDSHIVFLRLGSIYLRQEKFDRAKVVYLQACEQSPSCLTWLGLGKACYRLKELCVAEEALTEANHLNTENAEVWAYLSLICFMFNLQEESLLQEITDLKNQLRFSRLTSCFRASPEAEV</sequence>
<dbReference type="OrthoDB" id="10262375at2759"/>
<feature type="repeat" description="TPR" evidence="3">
    <location>
        <begin position="475"/>
        <end position="508"/>
    </location>
</feature>
<dbReference type="GO" id="GO:0003341">
    <property type="term" value="P:cilium movement"/>
    <property type="evidence" value="ECO:0007669"/>
    <property type="project" value="TreeGrafter"/>
</dbReference>
<name>A0A8S4ABD3_9TELE</name>
<proteinExistence type="predicted"/>
<dbReference type="PANTHER" id="PTHR44314">
    <property type="entry name" value="CILIA- AND FLAGELLA-ASSOCIATED PROTEIN 70"/>
    <property type="match status" value="1"/>
</dbReference>
<accession>A0A8S4ABD3</accession>
<dbReference type="Gene3D" id="1.25.40.10">
    <property type="entry name" value="Tetratricopeptide repeat domain"/>
    <property type="match status" value="1"/>
</dbReference>
<keyword evidence="7" id="KW-1185">Reference proteome</keyword>
<dbReference type="InterPro" id="IPR011990">
    <property type="entry name" value="TPR-like_helical_dom_sf"/>
</dbReference>
<reference evidence="6" key="1">
    <citation type="submission" date="2021-05" db="EMBL/GenBank/DDBJ databases">
        <authorList>
            <person name="Tigano A."/>
        </authorList>
    </citation>
    <scope>NUCLEOTIDE SEQUENCE</scope>
</reference>
<keyword evidence="1" id="KW-0677">Repeat</keyword>
<organism evidence="6 7">
    <name type="scientific">Menidia menidia</name>
    <name type="common">Atlantic silverside</name>
    <dbReference type="NCBI Taxonomy" id="238744"/>
    <lineage>
        <taxon>Eukaryota</taxon>
        <taxon>Metazoa</taxon>
        <taxon>Chordata</taxon>
        <taxon>Craniata</taxon>
        <taxon>Vertebrata</taxon>
        <taxon>Euteleostomi</taxon>
        <taxon>Actinopterygii</taxon>
        <taxon>Neopterygii</taxon>
        <taxon>Teleostei</taxon>
        <taxon>Neoteleostei</taxon>
        <taxon>Acanthomorphata</taxon>
        <taxon>Ovalentaria</taxon>
        <taxon>Atherinomorphae</taxon>
        <taxon>Atheriniformes</taxon>
        <taxon>Atherinopsidae</taxon>
        <taxon>Menidiinae</taxon>
        <taxon>Menidia</taxon>
    </lineage>
</organism>
<evidence type="ECO:0000259" key="5">
    <source>
        <dbReference type="Pfam" id="PF10433"/>
    </source>
</evidence>
<evidence type="ECO:0000256" key="4">
    <source>
        <dbReference type="SAM" id="MobiDB-lite"/>
    </source>
</evidence>
<dbReference type="Pfam" id="PF13181">
    <property type="entry name" value="TPR_8"/>
    <property type="match status" value="1"/>
</dbReference>
<evidence type="ECO:0000313" key="6">
    <source>
        <dbReference type="EMBL" id="CAG5859657.1"/>
    </source>
</evidence>
<dbReference type="PROSITE" id="PS50005">
    <property type="entry name" value="TPR"/>
    <property type="match status" value="1"/>
</dbReference>
<dbReference type="InterPro" id="IPR019734">
    <property type="entry name" value="TPR_rpt"/>
</dbReference>
<feature type="domain" description="RSE1/DDB1/CPSF1 first beta-propeller" evidence="5">
    <location>
        <begin position="14"/>
        <end position="72"/>
    </location>
</feature>
<gene>
    <name evidence="6" type="ORF">MMEN_LOCUS855</name>
</gene>
<dbReference type="Proteomes" id="UP000677803">
    <property type="component" value="Unassembled WGS sequence"/>
</dbReference>
<protein>
    <submittedName>
        <fullName evidence="6">(Atlantic silverside) hypothetical protein</fullName>
    </submittedName>
</protein>
<evidence type="ECO:0000256" key="2">
    <source>
        <dbReference type="ARBA" id="ARBA00022803"/>
    </source>
</evidence>
<evidence type="ECO:0000256" key="3">
    <source>
        <dbReference type="PROSITE-ProRule" id="PRU00339"/>
    </source>
</evidence>
<evidence type="ECO:0000313" key="7">
    <source>
        <dbReference type="Proteomes" id="UP000677803"/>
    </source>
</evidence>
<feature type="region of interest" description="Disordered" evidence="4">
    <location>
        <begin position="303"/>
        <end position="338"/>
    </location>
</feature>
<dbReference type="SUPFAM" id="SSF48452">
    <property type="entry name" value="TPR-like"/>
    <property type="match status" value="1"/>
</dbReference>
<dbReference type="PANTHER" id="PTHR44314:SF1">
    <property type="entry name" value="CILIA- AND FLAGELLA-ASSOCIATED PROTEIN 70"/>
    <property type="match status" value="1"/>
</dbReference>
<dbReference type="InterPro" id="IPR015943">
    <property type="entry name" value="WD40/YVTN_repeat-like_dom_sf"/>
</dbReference>
<dbReference type="Gene3D" id="2.130.10.10">
    <property type="entry name" value="YVTN repeat-like/Quinoprotein amine dehydrogenase"/>
    <property type="match status" value="1"/>
</dbReference>
<dbReference type="AlphaFoldDB" id="A0A8S4ABD3"/>
<dbReference type="GO" id="GO:0031514">
    <property type="term" value="C:motile cilium"/>
    <property type="evidence" value="ECO:0007669"/>
    <property type="project" value="TreeGrafter"/>
</dbReference>
<dbReference type="SMART" id="SM00028">
    <property type="entry name" value="TPR"/>
    <property type="match status" value="3"/>
</dbReference>
<dbReference type="EMBL" id="CAJRST010000001">
    <property type="protein sequence ID" value="CAG5859657.1"/>
    <property type="molecule type" value="Genomic_DNA"/>
</dbReference>
<dbReference type="Pfam" id="PF10433">
    <property type="entry name" value="Beta-prop_RSE1_1st"/>
    <property type="match status" value="1"/>
</dbReference>
<comment type="caution">
    <text evidence="6">The sequence shown here is derived from an EMBL/GenBank/DDBJ whole genome shotgun (WGS) entry which is preliminary data.</text>
</comment>
<dbReference type="GO" id="GO:0070062">
    <property type="term" value="C:extracellular exosome"/>
    <property type="evidence" value="ECO:0007669"/>
    <property type="project" value="TreeGrafter"/>
</dbReference>
<feature type="region of interest" description="Disordered" evidence="4">
    <location>
        <begin position="192"/>
        <end position="211"/>
    </location>
</feature>
<dbReference type="InterPro" id="IPR052628">
    <property type="entry name" value="CFAP70"/>
</dbReference>
<feature type="compositionally biased region" description="Basic and acidic residues" evidence="4">
    <location>
        <begin position="311"/>
        <end position="323"/>
    </location>
</feature>
<dbReference type="GO" id="GO:0060271">
    <property type="term" value="P:cilium assembly"/>
    <property type="evidence" value="ECO:0007669"/>
    <property type="project" value="TreeGrafter"/>
</dbReference>